<protein>
    <recommendedName>
        <fullName evidence="3">Signal recognition particle receptor subunit beta</fullName>
    </recommendedName>
</protein>
<comment type="caution">
    <text evidence="12">The sequence shown here is derived from an EMBL/GenBank/DDBJ whole genome shotgun (WGS) entry which is preliminary data.</text>
</comment>
<evidence type="ECO:0000256" key="4">
    <source>
        <dbReference type="ARBA" id="ARBA00022692"/>
    </source>
</evidence>
<dbReference type="InterPro" id="IPR024156">
    <property type="entry name" value="Small_GTPase_ARF"/>
</dbReference>
<evidence type="ECO:0000313" key="13">
    <source>
        <dbReference type="Proteomes" id="UP000186136"/>
    </source>
</evidence>
<evidence type="ECO:0000256" key="8">
    <source>
        <dbReference type="ARBA" id="ARBA00023134"/>
    </source>
</evidence>
<comment type="similarity">
    <text evidence="2">Belongs to the SRP receptor beta subunit family.</text>
</comment>
<evidence type="ECO:0000256" key="3">
    <source>
        <dbReference type="ARBA" id="ARBA00020256"/>
    </source>
</evidence>
<name>A0A1Q2YJF6_9ASCO</name>
<dbReference type="AlphaFoldDB" id="A0A1Q2YJF6"/>
<dbReference type="InterPro" id="IPR019009">
    <property type="entry name" value="SRP_receptor_beta_su"/>
</dbReference>
<evidence type="ECO:0000256" key="5">
    <source>
        <dbReference type="ARBA" id="ARBA00022741"/>
    </source>
</evidence>
<keyword evidence="13" id="KW-1185">Reference proteome</keyword>
<dbReference type="Gene3D" id="3.40.50.300">
    <property type="entry name" value="P-loop containing nucleotide triphosphate hydrolases"/>
    <property type="match status" value="1"/>
</dbReference>
<keyword evidence="4 11" id="KW-0812">Transmembrane</keyword>
<dbReference type="OrthoDB" id="41266at2759"/>
<dbReference type="Pfam" id="PF09439">
    <property type="entry name" value="SRPRB"/>
    <property type="match status" value="1"/>
</dbReference>
<evidence type="ECO:0000256" key="2">
    <source>
        <dbReference type="ARBA" id="ARBA00005619"/>
    </source>
</evidence>
<keyword evidence="8" id="KW-0342">GTP-binding</keyword>
<dbReference type="Proteomes" id="UP000186136">
    <property type="component" value="Unassembled WGS sequence"/>
</dbReference>
<dbReference type="GO" id="GO:0005794">
    <property type="term" value="C:Golgi apparatus"/>
    <property type="evidence" value="ECO:0007669"/>
    <property type="project" value="TreeGrafter"/>
</dbReference>
<evidence type="ECO:0000256" key="1">
    <source>
        <dbReference type="ARBA" id="ARBA00004389"/>
    </source>
</evidence>
<dbReference type="PANTHER" id="PTHR45909">
    <property type="entry name" value="ADP-RIBOSYLATION FACTOR-RELATED PROTEIN 1"/>
    <property type="match status" value="1"/>
</dbReference>
<dbReference type="GO" id="GO:0005789">
    <property type="term" value="C:endoplasmic reticulum membrane"/>
    <property type="evidence" value="ECO:0007669"/>
    <property type="project" value="UniProtKB-SubCell"/>
</dbReference>
<evidence type="ECO:0000256" key="9">
    <source>
        <dbReference type="ARBA" id="ARBA00023136"/>
    </source>
</evidence>
<dbReference type="GO" id="GO:0003924">
    <property type="term" value="F:GTPase activity"/>
    <property type="evidence" value="ECO:0007669"/>
    <property type="project" value="TreeGrafter"/>
</dbReference>
<keyword evidence="6" id="KW-0256">Endoplasmic reticulum</keyword>
<dbReference type="GO" id="GO:0005525">
    <property type="term" value="F:GTP binding"/>
    <property type="evidence" value="ECO:0007669"/>
    <property type="project" value="UniProtKB-KW"/>
</dbReference>
<dbReference type="PANTHER" id="PTHR45909:SF1">
    <property type="entry name" value="ADP-RIBOSYLATION FACTOR-RELATED PROTEIN 1"/>
    <property type="match status" value="1"/>
</dbReference>
<proteinExistence type="inferred from homology"/>
<dbReference type="GO" id="GO:0006886">
    <property type="term" value="P:intracellular protein transport"/>
    <property type="evidence" value="ECO:0007669"/>
    <property type="project" value="TreeGrafter"/>
</dbReference>
<feature type="transmembrane region" description="Helical" evidence="11">
    <location>
        <begin position="31"/>
        <end position="49"/>
    </location>
</feature>
<dbReference type="EMBL" id="BDGI01000131">
    <property type="protein sequence ID" value="GAV29677.1"/>
    <property type="molecule type" value="Genomic_DNA"/>
</dbReference>
<sequence>MEALKEEIKAEAYAVESNVETLVETTSTSSLILPILVTLLLILVGGFLMKRHSLISSNKRSFIICGLQGSGKTNLFHLLTKGKLPVLTVSTLEPGKGELKLSEEYSNQKTFQDIEVIDFPANPKLKTLYLTPHLHDKLNSVQGIIYIIDSSNFDSNTCHQVAEDLLELMSITEGKPNGVDILVFANKNDLFTSKKSSKIKEMLEAEISKIYQLKLRGLSKVDLVGKDGSEEDNDNLDLATKDGKFEFQLLEGNVDFAQGNIFKGKWSMIVDWMYEKIVN</sequence>
<keyword evidence="7 11" id="KW-1133">Transmembrane helix</keyword>
<evidence type="ECO:0000256" key="11">
    <source>
        <dbReference type="SAM" id="Phobius"/>
    </source>
</evidence>
<organism evidence="12 13">
    <name type="scientific">Pichia membranifaciens</name>
    <dbReference type="NCBI Taxonomy" id="4926"/>
    <lineage>
        <taxon>Eukaryota</taxon>
        <taxon>Fungi</taxon>
        <taxon>Dikarya</taxon>
        <taxon>Ascomycota</taxon>
        <taxon>Saccharomycotina</taxon>
        <taxon>Pichiomycetes</taxon>
        <taxon>Pichiales</taxon>
        <taxon>Pichiaceae</taxon>
        <taxon>Pichia</taxon>
    </lineage>
</organism>
<evidence type="ECO:0000256" key="10">
    <source>
        <dbReference type="ARBA" id="ARBA00023170"/>
    </source>
</evidence>
<keyword evidence="5" id="KW-0547">Nucleotide-binding</keyword>
<dbReference type="InterPro" id="IPR027417">
    <property type="entry name" value="P-loop_NTPase"/>
</dbReference>
<keyword evidence="9 11" id="KW-0472">Membrane</keyword>
<reference evidence="12 13" key="1">
    <citation type="submission" date="2016-08" db="EMBL/GenBank/DDBJ databases">
        <title>Whole genome shotgun sequence of Pichia membranifaciens KS47-1.</title>
        <authorList>
            <person name="Konishi M."/>
            <person name="Ishida M."/>
            <person name="Arakawa T."/>
            <person name="Kato Y."/>
            <person name="Horiuchi J."/>
        </authorList>
    </citation>
    <scope>NUCLEOTIDE SEQUENCE [LARGE SCALE GENOMIC DNA]</scope>
    <source>
        <strain evidence="12 13">KS47-1</strain>
    </source>
</reference>
<dbReference type="GO" id="GO:0034067">
    <property type="term" value="P:protein localization to Golgi apparatus"/>
    <property type="evidence" value="ECO:0007669"/>
    <property type="project" value="TreeGrafter"/>
</dbReference>
<evidence type="ECO:0000256" key="6">
    <source>
        <dbReference type="ARBA" id="ARBA00022824"/>
    </source>
</evidence>
<gene>
    <name evidence="12" type="ORF">PMKS-003179</name>
</gene>
<evidence type="ECO:0000256" key="7">
    <source>
        <dbReference type="ARBA" id="ARBA00022989"/>
    </source>
</evidence>
<evidence type="ECO:0000313" key="12">
    <source>
        <dbReference type="EMBL" id="GAV29677.1"/>
    </source>
</evidence>
<dbReference type="SUPFAM" id="SSF52540">
    <property type="entry name" value="P-loop containing nucleoside triphosphate hydrolases"/>
    <property type="match status" value="1"/>
</dbReference>
<accession>A0A1Q2YJF6</accession>
<comment type="subcellular location">
    <subcellularLocation>
        <location evidence="1">Endoplasmic reticulum membrane</location>
        <topology evidence="1">Single-pass membrane protein</topology>
    </subcellularLocation>
</comment>
<dbReference type="GO" id="GO:0043001">
    <property type="term" value="P:Golgi to plasma membrane protein transport"/>
    <property type="evidence" value="ECO:0007669"/>
    <property type="project" value="TreeGrafter"/>
</dbReference>
<keyword evidence="10" id="KW-0675">Receptor</keyword>